<gene>
    <name evidence="2" type="ORF">NC653_034471</name>
</gene>
<organism evidence="2 3">
    <name type="scientific">Populus alba x Populus x berolinensis</name>
    <dbReference type="NCBI Taxonomy" id="444605"/>
    <lineage>
        <taxon>Eukaryota</taxon>
        <taxon>Viridiplantae</taxon>
        <taxon>Streptophyta</taxon>
        <taxon>Embryophyta</taxon>
        <taxon>Tracheophyta</taxon>
        <taxon>Spermatophyta</taxon>
        <taxon>Magnoliopsida</taxon>
        <taxon>eudicotyledons</taxon>
        <taxon>Gunneridae</taxon>
        <taxon>Pentapetalae</taxon>
        <taxon>rosids</taxon>
        <taxon>fabids</taxon>
        <taxon>Malpighiales</taxon>
        <taxon>Salicaceae</taxon>
        <taxon>Saliceae</taxon>
        <taxon>Populus</taxon>
    </lineage>
</organism>
<sequence length="141" mass="16240">MTGHLVKKWKQSSTIKPKGQDSDTSSEPQKQQQQKPIPMSFGPHQLLYRANITYSHAHHTIISTFHPSLSQSRTSKFSPSAIMHHKRNENNSPVQQFAFMCLSNGCKVNIYLILRRTCFTVLLPFHQVNLSSYRLSVYFFS</sequence>
<dbReference type="Proteomes" id="UP001164929">
    <property type="component" value="Chromosome 15"/>
</dbReference>
<accession>A0AAD6LMR3</accession>
<dbReference type="EMBL" id="JAQIZT010000015">
    <property type="protein sequence ID" value="KAJ6969919.1"/>
    <property type="molecule type" value="Genomic_DNA"/>
</dbReference>
<protein>
    <submittedName>
        <fullName evidence="2">Uncharacterized protein</fullName>
    </submittedName>
</protein>
<dbReference type="AlphaFoldDB" id="A0AAD6LMR3"/>
<keyword evidence="3" id="KW-1185">Reference proteome</keyword>
<feature type="compositionally biased region" description="Basic residues" evidence="1">
    <location>
        <begin position="1"/>
        <end position="10"/>
    </location>
</feature>
<name>A0AAD6LMR3_9ROSI</name>
<evidence type="ECO:0000313" key="2">
    <source>
        <dbReference type="EMBL" id="KAJ6969919.1"/>
    </source>
</evidence>
<proteinExistence type="predicted"/>
<reference evidence="2" key="1">
    <citation type="journal article" date="2023" name="Mol. Ecol. Resour.">
        <title>Chromosome-level genome assembly of a triploid poplar Populus alba 'Berolinensis'.</title>
        <authorList>
            <person name="Chen S."/>
            <person name="Yu Y."/>
            <person name="Wang X."/>
            <person name="Wang S."/>
            <person name="Zhang T."/>
            <person name="Zhou Y."/>
            <person name="He R."/>
            <person name="Meng N."/>
            <person name="Wang Y."/>
            <person name="Liu W."/>
            <person name="Liu Z."/>
            <person name="Liu J."/>
            <person name="Guo Q."/>
            <person name="Huang H."/>
            <person name="Sederoff R.R."/>
            <person name="Wang G."/>
            <person name="Qu G."/>
            <person name="Chen S."/>
        </authorList>
    </citation>
    <scope>NUCLEOTIDE SEQUENCE</scope>
    <source>
        <strain evidence="2">SC-2020</strain>
    </source>
</reference>
<evidence type="ECO:0000256" key="1">
    <source>
        <dbReference type="SAM" id="MobiDB-lite"/>
    </source>
</evidence>
<comment type="caution">
    <text evidence="2">The sequence shown here is derived from an EMBL/GenBank/DDBJ whole genome shotgun (WGS) entry which is preliminary data.</text>
</comment>
<feature type="region of interest" description="Disordered" evidence="1">
    <location>
        <begin position="1"/>
        <end position="41"/>
    </location>
</feature>
<evidence type="ECO:0000313" key="3">
    <source>
        <dbReference type="Proteomes" id="UP001164929"/>
    </source>
</evidence>